<dbReference type="InterPro" id="IPR014729">
    <property type="entry name" value="Rossmann-like_a/b/a_fold"/>
</dbReference>
<comment type="caution">
    <text evidence="3">The sequence shown here is derived from an EMBL/GenBank/DDBJ whole genome shotgun (WGS) entry which is preliminary data.</text>
</comment>
<organism evidence="3 4">
    <name type="scientific">Bizionia argentinensis JUB59</name>
    <dbReference type="NCBI Taxonomy" id="1046627"/>
    <lineage>
        <taxon>Bacteria</taxon>
        <taxon>Pseudomonadati</taxon>
        <taxon>Bacteroidota</taxon>
        <taxon>Flavobacteriia</taxon>
        <taxon>Flavobacteriales</taxon>
        <taxon>Flavobacteriaceae</taxon>
        <taxon>Bizionia</taxon>
    </lineage>
</organism>
<accession>G2EDN9</accession>
<dbReference type="PANTHER" id="PTHR46268:SF22">
    <property type="entry name" value="SENSOR PROTEIN KDPD-RELATED"/>
    <property type="match status" value="1"/>
</dbReference>
<proteinExistence type="inferred from homology"/>
<dbReference type="Gene3D" id="3.40.50.620">
    <property type="entry name" value="HUPs"/>
    <property type="match status" value="2"/>
</dbReference>
<dbReference type="eggNOG" id="COG0589">
    <property type="taxonomic scope" value="Bacteria"/>
</dbReference>
<dbReference type="SUPFAM" id="SSF52402">
    <property type="entry name" value="Adenine nucleotide alpha hydrolases-like"/>
    <property type="match status" value="2"/>
</dbReference>
<dbReference type="EMBL" id="AFXZ01000025">
    <property type="protein sequence ID" value="EGV43443.1"/>
    <property type="molecule type" value="Genomic_DNA"/>
</dbReference>
<evidence type="ECO:0000313" key="4">
    <source>
        <dbReference type="Proteomes" id="UP000003730"/>
    </source>
</evidence>
<dbReference type="Pfam" id="PF00582">
    <property type="entry name" value="Usp"/>
    <property type="match status" value="1"/>
</dbReference>
<dbReference type="InterPro" id="IPR006015">
    <property type="entry name" value="Universal_stress_UspA"/>
</dbReference>
<sequence length="278" mass="31619">MKNILLPTDFSDNSFHAISHALKLFSEEKCRFYLLHSYASIVDNMDHMQISPAQIKVEKSAKTASQERLSSFHNRIETSFNNSHHSFETISGSDTITQEVKDVVKKKHIDYVVMGTKGATGSKEVLFGSNTVHVFKDATCPVLVIPKNAEYKTLQDILFPTDFEVEYQDQNVASLTEMAKKYNSQVHVFHVGSGDKLSKKQQVNRLKLKSYLNNISHDFHDVGNESVSTAINDFMSEKPVDMLVMINNKHSFFENLFFKSRVDNIGFHIHIPFLVIPS</sequence>
<dbReference type="AlphaFoldDB" id="G2EDN9"/>
<protein>
    <submittedName>
        <fullName evidence="3">Universal stress protein</fullName>
    </submittedName>
</protein>
<dbReference type="OrthoDB" id="9788959at2"/>
<gene>
    <name evidence="3" type="ORF">BZARG_1390</name>
</gene>
<dbReference type="InterPro" id="IPR006016">
    <property type="entry name" value="UspA"/>
</dbReference>
<dbReference type="PRINTS" id="PR01438">
    <property type="entry name" value="UNVRSLSTRESS"/>
</dbReference>
<dbReference type="CDD" id="cd00293">
    <property type="entry name" value="USP-like"/>
    <property type="match status" value="1"/>
</dbReference>
<keyword evidence="4" id="KW-1185">Reference proteome</keyword>
<name>G2EDN9_9FLAO</name>
<dbReference type="RefSeq" id="WP_008637029.1">
    <property type="nucleotide sequence ID" value="NZ_AFXZ01000025.1"/>
</dbReference>
<dbReference type="PANTHER" id="PTHR46268">
    <property type="entry name" value="STRESS RESPONSE PROTEIN NHAX"/>
    <property type="match status" value="1"/>
</dbReference>
<comment type="similarity">
    <text evidence="1">Belongs to the universal stress protein A family.</text>
</comment>
<dbReference type="Proteomes" id="UP000003730">
    <property type="component" value="Unassembled WGS sequence"/>
</dbReference>
<evidence type="ECO:0000313" key="3">
    <source>
        <dbReference type="EMBL" id="EGV43443.1"/>
    </source>
</evidence>
<evidence type="ECO:0000256" key="1">
    <source>
        <dbReference type="ARBA" id="ARBA00008791"/>
    </source>
</evidence>
<reference evidence="3 4" key="1">
    <citation type="journal article" date="2008" name="Int. J. Syst. Evol. Microbiol.">
        <title>Bizionia argentinensis sp. nov., isolated from surface marine water in Antarctica.</title>
        <authorList>
            <person name="Bercovich A."/>
            <person name="Vazquez S.C."/>
            <person name="Yankilevich P."/>
            <person name="Coria S.H."/>
            <person name="Foti M."/>
            <person name="Hernandez E."/>
            <person name="Vidal A."/>
            <person name="Ruberto L."/>
            <person name="Melo C."/>
            <person name="Marenssi S."/>
            <person name="Criscuolo M."/>
            <person name="Memoli M."/>
            <person name="Arguelles M."/>
            <person name="Mac Cormack W.P."/>
        </authorList>
    </citation>
    <scope>NUCLEOTIDE SEQUENCE [LARGE SCALE GENOMIC DNA]</scope>
    <source>
        <strain evidence="3 4">JUB59</strain>
    </source>
</reference>
<feature type="domain" description="UspA" evidence="2">
    <location>
        <begin position="1"/>
        <end position="146"/>
    </location>
</feature>
<dbReference type="STRING" id="1046627.BZARG_1390"/>
<evidence type="ECO:0000259" key="2">
    <source>
        <dbReference type="Pfam" id="PF00582"/>
    </source>
</evidence>